<organism evidence="2 3">
    <name type="scientific">Nitrolancea hollandica Lb</name>
    <dbReference type="NCBI Taxonomy" id="1129897"/>
    <lineage>
        <taxon>Bacteria</taxon>
        <taxon>Pseudomonadati</taxon>
        <taxon>Thermomicrobiota</taxon>
        <taxon>Thermomicrobia</taxon>
        <taxon>Sphaerobacterales</taxon>
        <taxon>Sphaerobacterineae</taxon>
        <taxon>Sphaerobacteraceae</taxon>
        <taxon>Nitrolancea</taxon>
    </lineage>
</organism>
<feature type="region of interest" description="Disordered" evidence="1">
    <location>
        <begin position="181"/>
        <end position="210"/>
    </location>
</feature>
<proteinExistence type="predicted"/>
<comment type="caution">
    <text evidence="2">The sequence shown here is derived from an EMBL/GenBank/DDBJ whole genome shotgun (WGS) entry which is preliminary data.</text>
</comment>
<keyword evidence="3" id="KW-1185">Reference proteome</keyword>
<dbReference type="AlphaFoldDB" id="I4EFP8"/>
<name>I4EFP8_9BACT</name>
<sequence length="210" mass="22259">MLAAVAGAVVVVAGLYMMMRAKPAPAQASTPFKPHALTGQSDQEKAQYALDYVQANFTNGVKPKIRFAQTLTSAQMYDLGLEQPVGAAVERQIPMFTVVLQGDFGMALPGGGASAPGAERIAGKTFKFLQLSFADDEGLVATLVANPDGSGWADVLHDPSLPPRTGPRPRMEDVTKWVKEHCPAPTDPAHPPFCPPMPASMLNPPPSPQQ</sequence>
<protein>
    <submittedName>
        <fullName evidence="2">Uncharacterized protein</fullName>
    </submittedName>
</protein>
<gene>
    <name evidence="2" type="ORF">NITHO_2360002</name>
</gene>
<evidence type="ECO:0000256" key="1">
    <source>
        <dbReference type="SAM" id="MobiDB-lite"/>
    </source>
</evidence>
<feature type="compositionally biased region" description="Pro residues" evidence="1">
    <location>
        <begin position="185"/>
        <end position="210"/>
    </location>
</feature>
<accession>I4EFP8</accession>
<evidence type="ECO:0000313" key="2">
    <source>
        <dbReference type="EMBL" id="CCF83510.1"/>
    </source>
</evidence>
<reference evidence="2 3" key="1">
    <citation type="journal article" date="2012" name="ISME J.">
        <title>Nitrification expanded: discovery, physiology and genomics of a nitrite-oxidizing bacterium from the phylum Chloroflexi.</title>
        <authorList>
            <person name="Sorokin D.Y."/>
            <person name="Lucker S."/>
            <person name="Vejmelkova D."/>
            <person name="Kostrikina N.A."/>
            <person name="Kleerebezem R."/>
            <person name="Rijpstra W.I."/>
            <person name="Damste J.S."/>
            <person name="Le Paslier D."/>
            <person name="Muyzer G."/>
            <person name="Wagner M."/>
            <person name="van Loosdrecht M.C."/>
            <person name="Daims H."/>
        </authorList>
    </citation>
    <scope>NUCLEOTIDE SEQUENCE [LARGE SCALE GENOMIC DNA]</scope>
    <source>
        <strain evidence="3">none</strain>
    </source>
</reference>
<evidence type="ECO:0000313" key="3">
    <source>
        <dbReference type="Proteomes" id="UP000004221"/>
    </source>
</evidence>
<dbReference type="EMBL" id="CAGS01000153">
    <property type="protein sequence ID" value="CCF83510.1"/>
    <property type="molecule type" value="Genomic_DNA"/>
</dbReference>
<dbReference type="Proteomes" id="UP000004221">
    <property type="component" value="Unassembled WGS sequence"/>
</dbReference>